<evidence type="ECO:0000313" key="10">
    <source>
        <dbReference type="EMBL" id="KAK3367266.1"/>
    </source>
</evidence>
<feature type="transmembrane region" description="Helical" evidence="8">
    <location>
        <begin position="217"/>
        <end position="239"/>
    </location>
</feature>
<keyword evidence="4 8" id="KW-1133">Transmembrane helix</keyword>
<dbReference type="GO" id="GO:0046513">
    <property type="term" value="P:ceramide biosynthetic process"/>
    <property type="evidence" value="ECO:0007669"/>
    <property type="project" value="InterPro"/>
</dbReference>
<dbReference type="Pfam" id="PF03798">
    <property type="entry name" value="TRAM_LAG1_CLN8"/>
    <property type="match status" value="1"/>
</dbReference>
<dbReference type="Proteomes" id="UP001287356">
    <property type="component" value="Unassembled WGS sequence"/>
</dbReference>
<dbReference type="InterPro" id="IPR016439">
    <property type="entry name" value="Lag1/Lac1-like"/>
</dbReference>
<feature type="region of interest" description="Disordered" evidence="7">
    <location>
        <begin position="1"/>
        <end position="44"/>
    </location>
</feature>
<dbReference type="SMART" id="SM00724">
    <property type="entry name" value="TLC"/>
    <property type="match status" value="1"/>
</dbReference>
<evidence type="ECO:0000256" key="5">
    <source>
        <dbReference type="ARBA" id="ARBA00023136"/>
    </source>
</evidence>
<proteinExistence type="inferred from homology"/>
<dbReference type="PANTHER" id="PTHR12560:SF0">
    <property type="entry name" value="LD18904P"/>
    <property type="match status" value="1"/>
</dbReference>
<evidence type="ECO:0000256" key="4">
    <source>
        <dbReference type="ARBA" id="ARBA00022989"/>
    </source>
</evidence>
<evidence type="ECO:0000256" key="2">
    <source>
        <dbReference type="ARBA" id="ARBA00009808"/>
    </source>
</evidence>
<protein>
    <submittedName>
        <fullName evidence="10">TLC domain-containing protein</fullName>
    </submittedName>
</protein>
<comment type="subcellular location">
    <subcellularLocation>
        <location evidence="1">Membrane</location>
        <topology evidence="1">Multi-pass membrane protein</topology>
    </subcellularLocation>
</comment>
<dbReference type="PROSITE" id="PS50922">
    <property type="entry name" value="TLC"/>
    <property type="match status" value="1"/>
</dbReference>
<feature type="transmembrane region" description="Helical" evidence="8">
    <location>
        <begin position="137"/>
        <end position="158"/>
    </location>
</feature>
<evidence type="ECO:0000256" key="8">
    <source>
        <dbReference type="SAM" id="Phobius"/>
    </source>
</evidence>
<dbReference type="AlphaFoldDB" id="A0AAE0JZI2"/>
<name>A0AAE0JZI2_9PEZI</name>
<reference evidence="10" key="2">
    <citation type="submission" date="2023-06" db="EMBL/GenBank/DDBJ databases">
        <authorList>
            <consortium name="Lawrence Berkeley National Laboratory"/>
            <person name="Haridas S."/>
            <person name="Hensen N."/>
            <person name="Bonometti L."/>
            <person name="Westerberg I."/>
            <person name="Brannstrom I.O."/>
            <person name="Guillou S."/>
            <person name="Cros-Aarteil S."/>
            <person name="Calhoun S."/>
            <person name="Kuo A."/>
            <person name="Mondo S."/>
            <person name="Pangilinan J."/>
            <person name="Riley R."/>
            <person name="Labutti K."/>
            <person name="Andreopoulos B."/>
            <person name="Lipzen A."/>
            <person name="Chen C."/>
            <person name="Yanf M."/>
            <person name="Daum C."/>
            <person name="Ng V."/>
            <person name="Clum A."/>
            <person name="Steindorff A."/>
            <person name="Ohm R."/>
            <person name="Martin F."/>
            <person name="Silar P."/>
            <person name="Natvig D."/>
            <person name="Lalanne C."/>
            <person name="Gautier V."/>
            <person name="Ament-Velasquez S.L."/>
            <person name="Kruys A."/>
            <person name="Hutchinson M.I."/>
            <person name="Powell A.J."/>
            <person name="Barry K."/>
            <person name="Miller A.N."/>
            <person name="Grigoriev I.V."/>
            <person name="Debuchy R."/>
            <person name="Gladieux P."/>
            <person name="Thoren M.H."/>
            <person name="Johannesson H."/>
        </authorList>
    </citation>
    <scope>NUCLEOTIDE SEQUENCE</scope>
    <source>
        <strain evidence="10">CBS 958.72</strain>
    </source>
</reference>
<dbReference type="GO" id="GO:0016020">
    <property type="term" value="C:membrane"/>
    <property type="evidence" value="ECO:0007669"/>
    <property type="project" value="UniProtKB-SubCell"/>
</dbReference>
<comment type="caution">
    <text evidence="10">The sequence shown here is derived from an EMBL/GenBank/DDBJ whole genome shotgun (WGS) entry which is preliminary data.</text>
</comment>
<keyword evidence="3 6" id="KW-0812">Transmembrane</keyword>
<keyword evidence="5 6" id="KW-0472">Membrane</keyword>
<evidence type="ECO:0000313" key="11">
    <source>
        <dbReference type="Proteomes" id="UP001287356"/>
    </source>
</evidence>
<dbReference type="InterPro" id="IPR006634">
    <property type="entry name" value="TLC-dom"/>
</dbReference>
<dbReference type="GO" id="GO:0050291">
    <property type="term" value="F:sphingosine N-acyltransferase activity"/>
    <property type="evidence" value="ECO:0007669"/>
    <property type="project" value="InterPro"/>
</dbReference>
<feature type="transmembrane region" description="Helical" evidence="8">
    <location>
        <begin position="276"/>
        <end position="294"/>
    </location>
</feature>
<dbReference type="EMBL" id="JAULSN010000007">
    <property type="protein sequence ID" value="KAK3367266.1"/>
    <property type="molecule type" value="Genomic_DNA"/>
</dbReference>
<evidence type="ECO:0000256" key="7">
    <source>
        <dbReference type="SAM" id="MobiDB-lite"/>
    </source>
</evidence>
<evidence type="ECO:0000256" key="6">
    <source>
        <dbReference type="PROSITE-ProRule" id="PRU00205"/>
    </source>
</evidence>
<feature type="region of interest" description="Disordered" evidence="7">
    <location>
        <begin position="415"/>
        <end position="447"/>
    </location>
</feature>
<dbReference type="PANTHER" id="PTHR12560">
    <property type="entry name" value="LONGEVITY ASSURANCE FACTOR 1 LAG1"/>
    <property type="match status" value="1"/>
</dbReference>
<feature type="transmembrane region" description="Helical" evidence="8">
    <location>
        <begin position="179"/>
        <end position="197"/>
    </location>
</feature>
<sequence>MSDPRAPSPVNGPDAPTQRPAKGSSPSSTPVPAPPRRTAKRDSIVEHETMNGPLYMQASNKIVLVRPIKKTKGEGPLKQLTRWFVENQIGLSFNLLALLFLAHGMPRARDYTTRFFTLSYYSPTSAKYGVGGDDGHIILFCIVLFTGLRAATMEYIFAPFAKSQGIAKRKDITRFSEQAWLVIYYVVFWFLGLYIYYTSPAYLNLHELWADWPNREMAGLMKGYILAQLAFWLQQILVINIEDRRKDHWQMFTHHIITVSLMYASYRYGFTRVGNLVLVLMDVVDLFFPSAKCLKYLGYNTLCDWMFGVFMFSWIVARHILYPIVCWSTWAHSTQVTGGACFKGPINNVTGPFELPADKGMMFLLEPLWDSEGILCYNRTTMISFLSLLLALQGLTIMWFGMIIRVAMKVLRGERAEDTRSDDEAEDELEEDTEAVEEEPVPLEQEVGVEEIDLKNWERRTGVKRQAATTSGVSLPGHSDRKELLGRIGCEKQVE</sequence>
<feature type="transmembrane region" description="Helical" evidence="8">
    <location>
        <begin position="306"/>
        <end position="325"/>
    </location>
</feature>
<reference evidence="10" key="1">
    <citation type="journal article" date="2023" name="Mol. Phylogenet. Evol.">
        <title>Genome-scale phylogeny and comparative genomics of the fungal order Sordariales.</title>
        <authorList>
            <person name="Hensen N."/>
            <person name="Bonometti L."/>
            <person name="Westerberg I."/>
            <person name="Brannstrom I.O."/>
            <person name="Guillou S."/>
            <person name="Cros-Aarteil S."/>
            <person name="Calhoun S."/>
            <person name="Haridas S."/>
            <person name="Kuo A."/>
            <person name="Mondo S."/>
            <person name="Pangilinan J."/>
            <person name="Riley R."/>
            <person name="LaButti K."/>
            <person name="Andreopoulos B."/>
            <person name="Lipzen A."/>
            <person name="Chen C."/>
            <person name="Yan M."/>
            <person name="Daum C."/>
            <person name="Ng V."/>
            <person name="Clum A."/>
            <person name="Steindorff A."/>
            <person name="Ohm R.A."/>
            <person name="Martin F."/>
            <person name="Silar P."/>
            <person name="Natvig D.O."/>
            <person name="Lalanne C."/>
            <person name="Gautier V."/>
            <person name="Ament-Velasquez S.L."/>
            <person name="Kruys A."/>
            <person name="Hutchinson M.I."/>
            <person name="Powell A.J."/>
            <person name="Barry K."/>
            <person name="Miller A.N."/>
            <person name="Grigoriev I.V."/>
            <person name="Debuchy R."/>
            <person name="Gladieux P."/>
            <person name="Hiltunen Thoren M."/>
            <person name="Johannesson H."/>
        </authorList>
    </citation>
    <scope>NUCLEOTIDE SEQUENCE</scope>
    <source>
        <strain evidence="10">CBS 958.72</strain>
    </source>
</reference>
<accession>A0AAE0JZI2</accession>
<keyword evidence="11" id="KW-1185">Reference proteome</keyword>
<comment type="similarity">
    <text evidence="2">Belongs to the sphingosine N-acyltransferase family.</text>
</comment>
<feature type="domain" description="TLC" evidence="9">
    <location>
        <begin position="173"/>
        <end position="412"/>
    </location>
</feature>
<evidence type="ECO:0000256" key="1">
    <source>
        <dbReference type="ARBA" id="ARBA00004141"/>
    </source>
</evidence>
<organism evidence="10 11">
    <name type="scientific">Lasiosphaeria ovina</name>
    <dbReference type="NCBI Taxonomy" id="92902"/>
    <lineage>
        <taxon>Eukaryota</taxon>
        <taxon>Fungi</taxon>
        <taxon>Dikarya</taxon>
        <taxon>Ascomycota</taxon>
        <taxon>Pezizomycotina</taxon>
        <taxon>Sordariomycetes</taxon>
        <taxon>Sordariomycetidae</taxon>
        <taxon>Sordariales</taxon>
        <taxon>Lasiosphaeriaceae</taxon>
        <taxon>Lasiosphaeria</taxon>
    </lineage>
</organism>
<evidence type="ECO:0000256" key="3">
    <source>
        <dbReference type="ARBA" id="ARBA00022692"/>
    </source>
</evidence>
<gene>
    <name evidence="10" type="ORF">B0T24DRAFT_387057</name>
</gene>
<feature type="transmembrane region" description="Helical" evidence="8">
    <location>
        <begin position="89"/>
        <end position="106"/>
    </location>
</feature>
<feature type="compositionally biased region" description="Acidic residues" evidence="7">
    <location>
        <begin position="420"/>
        <end position="447"/>
    </location>
</feature>
<feature type="transmembrane region" description="Helical" evidence="8">
    <location>
        <begin position="382"/>
        <end position="404"/>
    </location>
</feature>
<evidence type="ECO:0000259" key="9">
    <source>
        <dbReference type="PROSITE" id="PS50922"/>
    </source>
</evidence>